<comment type="caution">
    <text evidence="2">The sequence shown here is derived from an EMBL/GenBank/DDBJ whole genome shotgun (WGS) entry which is preliminary data.</text>
</comment>
<evidence type="ECO:0000313" key="3">
    <source>
        <dbReference type="Proteomes" id="UP001189429"/>
    </source>
</evidence>
<organism evidence="2 3">
    <name type="scientific">Prorocentrum cordatum</name>
    <dbReference type="NCBI Taxonomy" id="2364126"/>
    <lineage>
        <taxon>Eukaryota</taxon>
        <taxon>Sar</taxon>
        <taxon>Alveolata</taxon>
        <taxon>Dinophyceae</taxon>
        <taxon>Prorocentrales</taxon>
        <taxon>Prorocentraceae</taxon>
        <taxon>Prorocentrum</taxon>
    </lineage>
</organism>
<accession>A0ABN9VF11</accession>
<gene>
    <name evidence="2" type="ORF">PCOR1329_LOCUS57242</name>
</gene>
<feature type="non-terminal residue" evidence="2">
    <location>
        <position position="341"/>
    </location>
</feature>
<name>A0ABN9VF11_9DINO</name>
<evidence type="ECO:0000256" key="1">
    <source>
        <dbReference type="SAM" id="MobiDB-lite"/>
    </source>
</evidence>
<protein>
    <submittedName>
        <fullName evidence="2">Uncharacterized protein</fullName>
    </submittedName>
</protein>
<proteinExistence type="predicted"/>
<feature type="non-terminal residue" evidence="2">
    <location>
        <position position="1"/>
    </location>
</feature>
<dbReference type="Proteomes" id="UP001189429">
    <property type="component" value="Unassembled WGS sequence"/>
</dbReference>
<feature type="region of interest" description="Disordered" evidence="1">
    <location>
        <begin position="188"/>
        <end position="209"/>
    </location>
</feature>
<evidence type="ECO:0000313" key="2">
    <source>
        <dbReference type="EMBL" id="CAK0871387.1"/>
    </source>
</evidence>
<sequence>RKYRRIYHPAVYERSGHALAVSDLRVAHVFLRTAAPVVDVEAVQQPTPSAQQRPGALRDLLPRGLRRADASPGLLPQGVPVPLHLRARHWSHLLHPADGPRHGRDHRGDGAPEAVQLRVHRLPGHRGGELRVRAQRRLRGAAGRHRLRGRRARHGGGLGCWRRAREQPLRVAPLDADDAVHGVVRPGLPRGPRSGAPEHHAGSSGGHVRHRRAAGGHLRQLLLAVQGLLVGAAAGRGGRRQRHGILGDGTARRDWRGQFHGWLRARRLQDARLGGAVRERRLRGDGVGQRRNHGADLLAAEWHPGPQGSLVAPGADRELSGGRARVRGMVSSDCGPSAKMT</sequence>
<keyword evidence="3" id="KW-1185">Reference proteome</keyword>
<dbReference type="EMBL" id="CAUYUJ010017063">
    <property type="protein sequence ID" value="CAK0871387.1"/>
    <property type="molecule type" value="Genomic_DNA"/>
</dbReference>
<reference evidence="2" key="1">
    <citation type="submission" date="2023-10" db="EMBL/GenBank/DDBJ databases">
        <authorList>
            <person name="Chen Y."/>
            <person name="Shah S."/>
            <person name="Dougan E. K."/>
            <person name="Thang M."/>
            <person name="Chan C."/>
        </authorList>
    </citation>
    <scope>NUCLEOTIDE SEQUENCE [LARGE SCALE GENOMIC DNA]</scope>
</reference>